<comment type="caution">
    <text evidence="17">The sequence shown here is derived from an EMBL/GenBank/DDBJ whole genome shotgun (WGS) entry which is preliminary data.</text>
</comment>
<evidence type="ECO:0000256" key="10">
    <source>
        <dbReference type="ARBA" id="ARBA00023033"/>
    </source>
</evidence>
<keyword evidence="7" id="KW-0274">FAD</keyword>
<dbReference type="Gene3D" id="3.50.50.60">
    <property type="entry name" value="FAD/NAD(P)-binding domain"/>
    <property type="match status" value="1"/>
</dbReference>
<evidence type="ECO:0000256" key="8">
    <source>
        <dbReference type="ARBA" id="ARBA00022857"/>
    </source>
</evidence>
<feature type="region of interest" description="Disordered" evidence="16">
    <location>
        <begin position="414"/>
        <end position="447"/>
    </location>
</feature>
<name>A0A8J3Z4H6_9ACTN</name>
<evidence type="ECO:0000256" key="5">
    <source>
        <dbReference type="ARBA" id="ARBA00016406"/>
    </source>
</evidence>
<evidence type="ECO:0000256" key="15">
    <source>
        <dbReference type="ARBA" id="ARBA00048407"/>
    </source>
</evidence>
<evidence type="ECO:0000256" key="9">
    <source>
        <dbReference type="ARBA" id="ARBA00023002"/>
    </source>
</evidence>
<protein>
    <recommendedName>
        <fullName evidence="5">L-lysine N6-monooxygenase MbtG</fullName>
        <ecNumber evidence="4">1.14.13.59</ecNumber>
    </recommendedName>
    <alternativeName>
        <fullName evidence="14">Lysine 6-N-hydroxylase</fullName>
    </alternativeName>
    <alternativeName>
        <fullName evidence="13">Lysine N6-hydroxylase</fullName>
    </alternativeName>
    <alternativeName>
        <fullName evidence="11">Lysine-N-oxygenase</fullName>
    </alternativeName>
    <alternativeName>
        <fullName evidence="12">Mycobactin synthase protein G</fullName>
    </alternativeName>
</protein>
<feature type="compositionally biased region" description="Basic and acidic residues" evidence="16">
    <location>
        <begin position="438"/>
        <end position="447"/>
    </location>
</feature>
<comment type="cofactor">
    <cofactor evidence="1">
        <name>FAD</name>
        <dbReference type="ChEBI" id="CHEBI:57692"/>
    </cofactor>
</comment>
<comment type="catalytic activity">
    <reaction evidence="15">
        <text>L-lysine + NADPH + O2 = N(6)-hydroxy-L-lysine + NADP(+) + H2O</text>
        <dbReference type="Rhea" id="RHEA:23228"/>
        <dbReference type="ChEBI" id="CHEBI:15377"/>
        <dbReference type="ChEBI" id="CHEBI:15379"/>
        <dbReference type="ChEBI" id="CHEBI:32551"/>
        <dbReference type="ChEBI" id="CHEBI:57783"/>
        <dbReference type="ChEBI" id="CHEBI:57820"/>
        <dbReference type="ChEBI" id="CHEBI:58349"/>
        <dbReference type="EC" id="1.14.13.59"/>
    </reaction>
</comment>
<dbReference type="Pfam" id="PF13434">
    <property type="entry name" value="Lys_Orn_oxgnase"/>
    <property type="match status" value="1"/>
</dbReference>
<keyword evidence="6" id="KW-0285">Flavoprotein</keyword>
<evidence type="ECO:0000256" key="13">
    <source>
        <dbReference type="ARBA" id="ARBA00032493"/>
    </source>
</evidence>
<dbReference type="PANTHER" id="PTHR42802:SF1">
    <property type="entry name" value="L-ORNITHINE N(5)-MONOOXYGENASE"/>
    <property type="match status" value="1"/>
</dbReference>
<dbReference type="RefSeq" id="WP_203996268.1">
    <property type="nucleotide sequence ID" value="NZ_BOPG01000029.1"/>
</dbReference>
<proteinExistence type="inferred from homology"/>
<dbReference type="GO" id="GO:0047091">
    <property type="term" value="F:L-lysine 6-monooxygenase (NADPH) activity"/>
    <property type="evidence" value="ECO:0007669"/>
    <property type="project" value="UniProtKB-EC"/>
</dbReference>
<dbReference type="PANTHER" id="PTHR42802">
    <property type="entry name" value="MONOOXYGENASE"/>
    <property type="match status" value="1"/>
</dbReference>
<evidence type="ECO:0000313" key="17">
    <source>
        <dbReference type="EMBL" id="GIJ57149.1"/>
    </source>
</evidence>
<dbReference type="SUPFAM" id="SSF51905">
    <property type="entry name" value="FAD/NAD(P)-binding domain"/>
    <property type="match status" value="2"/>
</dbReference>
<organism evidence="17 18">
    <name type="scientific">Virgisporangium aurantiacum</name>
    <dbReference type="NCBI Taxonomy" id="175570"/>
    <lineage>
        <taxon>Bacteria</taxon>
        <taxon>Bacillati</taxon>
        <taxon>Actinomycetota</taxon>
        <taxon>Actinomycetes</taxon>
        <taxon>Micromonosporales</taxon>
        <taxon>Micromonosporaceae</taxon>
        <taxon>Virgisporangium</taxon>
    </lineage>
</organism>
<evidence type="ECO:0000256" key="14">
    <source>
        <dbReference type="ARBA" id="ARBA00032738"/>
    </source>
</evidence>
<dbReference type="Proteomes" id="UP000612585">
    <property type="component" value="Unassembled WGS sequence"/>
</dbReference>
<dbReference type="EMBL" id="BOPG01000029">
    <property type="protein sequence ID" value="GIJ57149.1"/>
    <property type="molecule type" value="Genomic_DNA"/>
</dbReference>
<evidence type="ECO:0000256" key="2">
    <source>
        <dbReference type="ARBA" id="ARBA00004924"/>
    </source>
</evidence>
<keyword evidence="18" id="KW-1185">Reference proteome</keyword>
<evidence type="ECO:0000313" key="18">
    <source>
        <dbReference type="Proteomes" id="UP000612585"/>
    </source>
</evidence>
<sequence length="447" mass="48933">MTLDLAGVGAGPANLCVAALADGLPGVRCRFFDRQPVQRWHPGLMLPGSVLQVSHLKDLVTMVDPTSPYTFLNFLARTGRLYRFASLPRQVITRREYESYLRWVAGTLPQVRFGCAVEEVTFTGDAFRLATARGPYTATHLSVGTGPVPRVPEPVAGMLGPTLLHSADFGYLPATSVRGRRVAVVGGGQSGAEVVEHLLGLAGDAAPRELTWVNRRHGFQPLDDSPFTNEWFHPDYVRYFHGLAPARRKELLGAQQLASDGISADLLERVYRRMYENDFVDEHRVPCAVLPGRELHRVASTVDGWRLDLAQCDTGAPETLRADTVVLATGYEFRLPEFLRPLADRIPVASDGQLALDADYSVPWDGPAGNKLFFLNAGRHSHGIADPNLSLASWRAATVLSSIADTPWDAGATTSTSRWASTVPHETVPHETVPYETAPHRTESADR</sequence>
<evidence type="ECO:0000256" key="3">
    <source>
        <dbReference type="ARBA" id="ARBA00007588"/>
    </source>
</evidence>
<keyword evidence="8" id="KW-0521">NADP</keyword>
<accession>A0A8J3Z4H6</accession>
<keyword evidence="10" id="KW-0503">Monooxygenase</keyword>
<evidence type="ECO:0000256" key="6">
    <source>
        <dbReference type="ARBA" id="ARBA00022630"/>
    </source>
</evidence>
<evidence type="ECO:0000256" key="4">
    <source>
        <dbReference type="ARBA" id="ARBA00013076"/>
    </source>
</evidence>
<gene>
    <name evidence="17" type="primary">iucD</name>
    <name evidence="17" type="ORF">Vau01_046650</name>
</gene>
<evidence type="ECO:0000256" key="7">
    <source>
        <dbReference type="ARBA" id="ARBA00022827"/>
    </source>
</evidence>
<dbReference type="AlphaFoldDB" id="A0A8J3Z4H6"/>
<comment type="pathway">
    <text evidence="2">Siderophore biosynthesis.</text>
</comment>
<evidence type="ECO:0000256" key="12">
    <source>
        <dbReference type="ARBA" id="ARBA00031158"/>
    </source>
</evidence>
<dbReference type="EC" id="1.14.13.59" evidence="4"/>
<comment type="similarity">
    <text evidence="3">Belongs to the lysine N(6)-hydroxylase/L-ornithine N(5)-oxygenase family.</text>
</comment>
<dbReference type="InterPro" id="IPR036188">
    <property type="entry name" value="FAD/NAD-bd_sf"/>
</dbReference>
<keyword evidence="9" id="KW-0560">Oxidoreductase</keyword>
<evidence type="ECO:0000256" key="16">
    <source>
        <dbReference type="SAM" id="MobiDB-lite"/>
    </source>
</evidence>
<evidence type="ECO:0000256" key="1">
    <source>
        <dbReference type="ARBA" id="ARBA00001974"/>
    </source>
</evidence>
<dbReference type="InterPro" id="IPR025700">
    <property type="entry name" value="Lys/Orn_oxygenase"/>
</dbReference>
<evidence type="ECO:0000256" key="11">
    <source>
        <dbReference type="ARBA" id="ARBA00029939"/>
    </source>
</evidence>
<reference evidence="17" key="1">
    <citation type="submission" date="2021-01" db="EMBL/GenBank/DDBJ databases">
        <title>Whole genome shotgun sequence of Virgisporangium aurantiacum NBRC 16421.</title>
        <authorList>
            <person name="Komaki H."/>
            <person name="Tamura T."/>
        </authorList>
    </citation>
    <scope>NUCLEOTIDE SEQUENCE</scope>
    <source>
        <strain evidence="17">NBRC 16421</strain>
    </source>
</reference>